<dbReference type="GO" id="GO:0005819">
    <property type="term" value="C:spindle"/>
    <property type="evidence" value="ECO:0007669"/>
    <property type="project" value="UniProtKB-SubCell"/>
</dbReference>
<feature type="region of interest" description="Disordered" evidence="9">
    <location>
        <begin position="715"/>
        <end position="745"/>
    </location>
</feature>
<dbReference type="EMBL" id="JACMSC010000016">
    <property type="protein sequence ID" value="KAG6484304.1"/>
    <property type="molecule type" value="Genomic_DNA"/>
</dbReference>
<evidence type="ECO:0000256" key="2">
    <source>
        <dbReference type="ARBA" id="ARBA00004186"/>
    </source>
</evidence>
<dbReference type="Pfam" id="PF12214">
    <property type="entry name" value="TPX2_importin"/>
    <property type="match status" value="2"/>
</dbReference>
<dbReference type="InterPro" id="IPR027329">
    <property type="entry name" value="TPX2_C"/>
</dbReference>
<dbReference type="GO" id="GO:0005880">
    <property type="term" value="C:nuclear microtubule"/>
    <property type="evidence" value="ECO:0007669"/>
    <property type="project" value="TreeGrafter"/>
</dbReference>
<dbReference type="InterPro" id="IPR009675">
    <property type="entry name" value="TPX2_fam"/>
</dbReference>
<keyword evidence="13" id="KW-1185">Reference proteome</keyword>
<dbReference type="Pfam" id="PF06886">
    <property type="entry name" value="TPX2"/>
    <property type="match status" value="1"/>
</dbReference>
<dbReference type="Proteomes" id="UP000734854">
    <property type="component" value="Unassembled WGS sequence"/>
</dbReference>
<evidence type="ECO:0000256" key="3">
    <source>
        <dbReference type="ARBA" id="ARBA00005885"/>
    </source>
</evidence>
<reference evidence="12 13" key="1">
    <citation type="submission" date="2020-08" db="EMBL/GenBank/DDBJ databases">
        <title>Plant Genome Project.</title>
        <authorList>
            <person name="Zhang R.-G."/>
        </authorList>
    </citation>
    <scope>NUCLEOTIDE SEQUENCE [LARGE SCALE GENOMIC DNA]</scope>
    <source>
        <tissue evidence="12">Rhizome</tissue>
    </source>
</reference>
<evidence type="ECO:0000256" key="5">
    <source>
        <dbReference type="ARBA" id="ARBA00022701"/>
    </source>
</evidence>
<dbReference type="GO" id="GO:0030295">
    <property type="term" value="F:protein kinase activator activity"/>
    <property type="evidence" value="ECO:0007669"/>
    <property type="project" value="TreeGrafter"/>
</dbReference>
<evidence type="ECO:0000259" key="11">
    <source>
        <dbReference type="Pfam" id="PF12214"/>
    </source>
</evidence>
<feature type="coiled-coil region" evidence="8">
    <location>
        <begin position="604"/>
        <end position="637"/>
    </location>
</feature>
<feature type="domain" description="TPX2 central" evidence="11">
    <location>
        <begin position="327"/>
        <end position="414"/>
    </location>
</feature>
<dbReference type="GO" id="GO:0008017">
    <property type="term" value="F:microtubule binding"/>
    <property type="evidence" value="ECO:0007669"/>
    <property type="project" value="TreeGrafter"/>
</dbReference>
<dbReference type="AlphaFoldDB" id="A0A8J5FBK5"/>
<keyword evidence="5" id="KW-0493">Microtubule</keyword>
<evidence type="ECO:0000256" key="4">
    <source>
        <dbReference type="ARBA" id="ARBA00022490"/>
    </source>
</evidence>
<dbReference type="GO" id="GO:0060236">
    <property type="term" value="P:regulation of mitotic spindle organization"/>
    <property type="evidence" value="ECO:0007669"/>
    <property type="project" value="InterPro"/>
</dbReference>
<proteinExistence type="inferred from homology"/>
<comment type="caution">
    <text evidence="12">The sequence shown here is derived from an EMBL/GenBank/DDBJ whole genome shotgun (WGS) entry which is preliminary data.</text>
</comment>
<protein>
    <recommendedName>
        <fullName evidence="14">Protein TPX2</fullName>
    </recommendedName>
</protein>
<evidence type="ECO:0000256" key="6">
    <source>
        <dbReference type="ARBA" id="ARBA00023212"/>
    </source>
</evidence>
<evidence type="ECO:0008006" key="14">
    <source>
        <dbReference type="Google" id="ProtNLM"/>
    </source>
</evidence>
<organism evidence="12 13">
    <name type="scientific">Zingiber officinale</name>
    <name type="common">Ginger</name>
    <name type="synonym">Amomum zingiber</name>
    <dbReference type="NCBI Taxonomy" id="94328"/>
    <lineage>
        <taxon>Eukaryota</taxon>
        <taxon>Viridiplantae</taxon>
        <taxon>Streptophyta</taxon>
        <taxon>Embryophyta</taxon>
        <taxon>Tracheophyta</taxon>
        <taxon>Spermatophyta</taxon>
        <taxon>Magnoliopsida</taxon>
        <taxon>Liliopsida</taxon>
        <taxon>Zingiberales</taxon>
        <taxon>Zingiberaceae</taxon>
        <taxon>Zingiber</taxon>
    </lineage>
</organism>
<keyword evidence="7" id="KW-0539">Nucleus</keyword>
<comment type="subcellular location">
    <subcellularLocation>
        <location evidence="2">Cytoplasm</location>
        <location evidence="2">Cytoskeleton</location>
        <location evidence="2">Spindle</location>
    </subcellularLocation>
    <subcellularLocation>
        <location evidence="1">Nucleus</location>
    </subcellularLocation>
</comment>
<feature type="domain" description="TPX2 central" evidence="11">
    <location>
        <begin position="427"/>
        <end position="476"/>
    </location>
</feature>
<dbReference type="GO" id="GO:0090307">
    <property type="term" value="P:mitotic spindle assembly"/>
    <property type="evidence" value="ECO:0007669"/>
    <property type="project" value="TreeGrafter"/>
</dbReference>
<accession>A0A8J5FBK5</accession>
<feature type="compositionally biased region" description="Basic and acidic residues" evidence="9">
    <location>
        <begin position="731"/>
        <end position="745"/>
    </location>
</feature>
<comment type="similarity">
    <text evidence="3">Belongs to the TPX2 family.</text>
</comment>
<evidence type="ECO:0000256" key="1">
    <source>
        <dbReference type="ARBA" id="ARBA00004123"/>
    </source>
</evidence>
<dbReference type="InterPro" id="IPR027330">
    <property type="entry name" value="TPX2_central_dom"/>
</dbReference>
<sequence length="758" mass="86802">MTASGGVEVLQVDEVYEYRAPRFFDFSNEESEEDVRRAELWFETSLSYDPSPFVPRIRESRSIQLDSLCDFGNIDEIKVEVKNGVWQSDSNREDEKTTRTHMQEINQYAMAEEGQVTVDKKDIIMSEVTKPCVSVIVLPKEISSSSDNSSSLAIAGSLNGKDQCFEFPVVVSASAACTVKAQRTTKMMLAPKMKESHVTVEPCTPKSHRMARKGVAALSSSKNLTATRTVSIQKPSVLKEKSKLSSSQPSKNAKNVTNVAAKNVTSIGIAQENQAIKRQKLDDGRSKQIHNLKNRVLLHKSRLGLASAPDVQQDDAASVKQRRPALTLTRPKDPELETARRVRAVRIKSSVELEEEMLAKMPKFRARPLNKKLFEAPAFPLFSKSSPQTPVFQEFHFKTMERANQHADTSSIASSLDSSVQNQIKPLKLTEPKVPHLETALRARPPKIKSSEELEREELEKMPKFKAWPLNKKILESKGDIGLFCNTKPQITVPDEFHFATDDRLGPSAAVDELFDKLSLHPESSNHEKKEVPKLTIPNPFHLHTEERGLQKEKQFAKQLLQKELEEEIARIPKGLPYPYTTDFPVLPPKPKPKQCTKPEGFQLESLVRHEDELQRRMEEKERAEREEAERRIFRARPILKDDPLPLPERERRPLTEVQEFALHVDHRAVQRSEFDKVIKEKELTYKRFREEQEFAKIMEEEKVVKQMRRTMVPHARPLPSFENPFIPQKSTKEATKPKSPDLRVNQRIERWQAFHMR</sequence>
<evidence type="ECO:0000313" key="13">
    <source>
        <dbReference type="Proteomes" id="UP000734854"/>
    </source>
</evidence>
<feature type="domain" description="TPX2 C-terminal" evidence="10">
    <location>
        <begin position="661"/>
        <end position="737"/>
    </location>
</feature>
<evidence type="ECO:0000259" key="10">
    <source>
        <dbReference type="Pfam" id="PF06886"/>
    </source>
</evidence>
<feature type="region of interest" description="Disordered" evidence="9">
    <location>
        <begin position="308"/>
        <end position="337"/>
    </location>
</feature>
<keyword evidence="4" id="KW-0963">Cytoplasm</keyword>
<evidence type="ECO:0000256" key="9">
    <source>
        <dbReference type="SAM" id="MobiDB-lite"/>
    </source>
</evidence>
<dbReference type="PANTHER" id="PTHR14326:SF44">
    <property type="entry name" value="TARGETING PROTEIN FOR XKLP2"/>
    <property type="match status" value="1"/>
</dbReference>
<evidence type="ECO:0000313" key="12">
    <source>
        <dbReference type="EMBL" id="KAG6484304.1"/>
    </source>
</evidence>
<name>A0A8J5FBK5_ZINOF</name>
<evidence type="ECO:0000256" key="8">
    <source>
        <dbReference type="SAM" id="Coils"/>
    </source>
</evidence>
<gene>
    <name evidence="12" type="ORF">ZIOFF_061106</name>
</gene>
<evidence type="ECO:0000256" key="7">
    <source>
        <dbReference type="ARBA" id="ARBA00023242"/>
    </source>
</evidence>
<keyword evidence="8" id="KW-0175">Coiled coil</keyword>
<keyword evidence="6" id="KW-0206">Cytoskeleton</keyword>
<dbReference type="PANTHER" id="PTHR14326">
    <property type="entry name" value="TARGETING PROTEIN FOR XKLP2"/>
    <property type="match status" value="1"/>
</dbReference>